<name>A0A3M7ST86_BRAPC</name>
<feature type="domain" description="HAT C-terminal dimerisation" evidence="1">
    <location>
        <begin position="2"/>
        <end position="38"/>
    </location>
</feature>
<evidence type="ECO:0000313" key="2">
    <source>
        <dbReference type="EMBL" id="RNA38912.1"/>
    </source>
</evidence>
<organism evidence="2 3">
    <name type="scientific">Brachionus plicatilis</name>
    <name type="common">Marine rotifer</name>
    <name type="synonym">Brachionus muelleri</name>
    <dbReference type="NCBI Taxonomy" id="10195"/>
    <lineage>
        <taxon>Eukaryota</taxon>
        <taxon>Metazoa</taxon>
        <taxon>Spiralia</taxon>
        <taxon>Gnathifera</taxon>
        <taxon>Rotifera</taxon>
        <taxon>Eurotatoria</taxon>
        <taxon>Monogononta</taxon>
        <taxon>Pseudotrocha</taxon>
        <taxon>Ploima</taxon>
        <taxon>Brachionidae</taxon>
        <taxon>Brachionus</taxon>
    </lineage>
</organism>
<protein>
    <recommendedName>
        <fullName evidence="1">HAT C-terminal dimerisation domain-containing protein</fullName>
    </recommendedName>
</protein>
<dbReference type="Pfam" id="PF05699">
    <property type="entry name" value="Dimer_Tnp_hAT"/>
    <property type="match status" value="1"/>
</dbReference>
<keyword evidence="3" id="KW-1185">Reference proteome</keyword>
<accession>A0A3M7ST86</accession>
<comment type="caution">
    <text evidence="2">The sequence shown here is derived from an EMBL/GenBank/DDBJ whole genome shotgun (WGS) entry which is preliminary data.</text>
</comment>
<evidence type="ECO:0000313" key="3">
    <source>
        <dbReference type="Proteomes" id="UP000276133"/>
    </source>
</evidence>
<dbReference type="EMBL" id="REGN01000806">
    <property type="protein sequence ID" value="RNA38912.1"/>
    <property type="molecule type" value="Genomic_DNA"/>
</dbReference>
<dbReference type="GO" id="GO:0046983">
    <property type="term" value="F:protein dimerization activity"/>
    <property type="evidence" value="ECO:0007669"/>
    <property type="project" value="InterPro"/>
</dbReference>
<gene>
    <name evidence="2" type="ORF">BpHYR1_038627</name>
</gene>
<evidence type="ECO:0000259" key="1">
    <source>
        <dbReference type="Pfam" id="PF05699"/>
    </source>
</evidence>
<proteinExistence type="predicted"/>
<dbReference type="Proteomes" id="UP000276133">
    <property type="component" value="Unassembled WGS sequence"/>
</dbReference>
<dbReference type="AlphaFoldDB" id="A0A3M7ST86"/>
<dbReference type="InterPro" id="IPR008906">
    <property type="entry name" value="HATC_C_dom"/>
</dbReference>
<reference evidence="2 3" key="1">
    <citation type="journal article" date="2018" name="Sci. Rep.">
        <title>Genomic signatures of local adaptation to the degree of environmental predictability in rotifers.</title>
        <authorList>
            <person name="Franch-Gras L."/>
            <person name="Hahn C."/>
            <person name="Garcia-Roger E.M."/>
            <person name="Carmona M.J."/>
            <person name="Serra M."/>
            <person name="Gomez A."/>
        </authorList>
    </citation>
    <scope>NUCLEOTIDE SEQUENCE [LARGE SCALE GENOMIC DNA]</scope>
    <source>
        <strain evidence="2">HYR1</strain>
    </source>
</reference>
<sequence length="85" mass="10092">MAFWIQYMDKMPRLARLALVLLNIHVSSAFTERFFTIRLIKRRFIKICLTFSNEKIYNFFTQIFALKGEAACEPDLIHNLISFQS</sequence>